<feature type="compositionally biased region" description="Acidic residues" evidence="3">
    <location>
        <begin position="549"/>
        <end position="563"/>
    </location>
</feature>
<dbReference type="Gene3D" id="2.40.50.40">
    <property type="match status" value="1"/>
</dbReference>
<dbReference type="SUPFAM" id="SSF54160">
    <property type="entry name" value="Chromo domain-like"/>
    <property type="match status" value="1"/>
</dbReference>
<feature type="compositionally biased region" description="Basic and acidic residues" evidence="3">
    <location>
        <begin position="401"/>
        <end position="415"/>
    </location>
</feature>
<feature type="compositionally biased region" description="Low complexity" evidence="3">
    <location>
        <begin position="420"/>
        <end position="466"/>
    </location>
</feature>
<feature type="region of interest" description="Disordered" evidence="3">
    <location>
        <begin position="530"/>
        <end position="573"/>
    </location>
</feature>
<evidence type="ECO:0000313" key="6">
    <source>
        <dbReference type="Proteomes" id="UP001491310"/>
    </source>
</evidence>
<feature type="region of interest" description="Disordered" evidence="3">
    <location>
        <begin position="350"/>
        <end position="509"/>
    </location>
</feature>
<dbReference type="CDD" id="cd00024">
    <property type="entry name" value="CD_CSD"/>
    <property type="match status" value="1"/>
</dbReference>
<accession>A0ABR2YDF0</accession>
<name>A0ABR2YDF0_9CHLO</name>
<reference evidence="5 6" key="1">
    <citation type="journal article" date="2024" name="Nat. Commun.">
        <title>Phylogenomics reveals the evolutionary origins of lichenization in chlorophyte algae.</title>
        <authorList>
            <person name="Puginier C."/>
            <person name="Libourel C."/>
            <person name="Otte J."/>
            <person name="Skaloud P."/>
            <person name="Haon M."/>
            <person name="Grisel S."/>
            <person name="Petersen M."/>
            <person name="Berrin J.G."/>
            <person name="Delaux P.M."/>
            <person name="Dal Grande F."/>
            <person name="Keller J."/>
        </authorList>
    </citation>
    <scope>NUCLEOTIDE SEQUENCE [LARGE SCALE GENOMIC DNA]</scope>
    <source>
        <strain evidence="5 6">SAG 216-7</strain>
    </source>
</reference>
<dbReference type="InterPro" id="IPR000953">
    <property type="entry name" value="Chromo/chromo_shadow_dom"/>
</dbReference>
<feature type="compositionally biased region" description="Low complexity" evidence="3">
    <location>
        <begin position="474"/>
        <end position="492"/>
    </location>
</feature>
<dbReference type="Proteomes" id="UP001491310">
    <property type="component" value="Unassembled WGS sequence"/>
</dbReference>
<protein>
    <recommendedName>
        <fullName evidence="4">Chromo domain-containing protein</fullName>
    </recommendedName>
</protein>
<feature type="domain" description="Chromo" evidence="4">
    <location>
        <begin position="610"/>
        <end position="669"/>
    </location>
</feature>
<feature type="region of interest" description="Disordered" evidence="3">
    <location>
        <begin position="279"/>
        <end position="301"/>
    </location>
</feature>
<keyword evidence="6" id="KW-1185">Reference proteome</keyword>
<feature type="compositionally biased region" description="Low complexity" evidence="3">
    <location>
        <begin position="350"/>
        <end position="359"/>
    </location>
</feature>
<dbReference type="EMBL" id="JALJOT010000014">
    <property type="protein sequence ID" value="KAK9903234.1"/>
    <property type="molecule type" value="Genomic_DNA"/>
</dbReference>
<dbReference type="InterPro" id="IPR023780">
    <property type="entry name" value="Chromo_domain"/>
</dbReference>
<dbReference type="InterPro" id="IPR051219">
    <property type="entry name" value="Heterochromatin_chromo-domain"/>
</dbReference>
<evidence type="ECO:0000259" key="4">
    <source>
        <dbReference type="PROSITE" id="PS50013"/>
    </source>
</evidence>
<feature type="compositionally biased region" description="Acidic residues" evidence="3">
    <location>
        <begin position="279"/>
        <end position="290"/>
    </location>
</feature>
<dbReference type="SMART" id="SM00298">
    <property type="entry name" value="CHROMO"/>
    <property type="match status" value="1"/>
</dbReference>
<feature type="compositionally biased region" description="Basic and acidic residues" evidence="3">
    <location>
        <begin position="564"/>
        <end position="573"/>
    </location>
</feature>
<dbReference type="Pfam" id="PF00385">
    <property type="entry name" value="Chromo"/>
    <property type="match status" value="1"/>
</dbReference>
<dbReference type="PANTHER" id="PTHR22812">
    <property type="entry name" value="CHROMOBOX PROTEIN"/>
    <property type="match status" value="1"/>
</dbReference>
<organism evidence="5 6">
    <name type="scientific">Coccomyxa subellipsoidea</name>
    <dbReference type="NCBI Taxonomy" id="248742"/>
    <lineage>
        <taxon>Eukaryota</taxon>
        <taxon>Viridiplantae</taxon>
        <taxon>Chlorophyta</taxon>
        <taxon>core chlorophytes</taxon>
        <taxon>Trebouxiophyceae</taxon>
        <taxon>Trebouxiophyceae incertae sedis</taxon>
        <taxon>Coccomyxaceae</taxon>
        <taxon>Coccomyxa</taxon>
    </lineage>
</organism>
<dbReference type="PROSITE" id="PS50013">
    <property type="entry name" value="CHROMO_2"/>
    <property type="match status" value="1"/>
</dbReference>
<evidence type="ECO:0000256" key="2">
    <source>
        <dbReference type="ARBA" id="ARBA00023242"/>
    </source>
</evidence>
<evidence type="ECO:0000256" key="3">
    <source>
        <dbReference type="SAM" id="MobiDB-lite"/>
    </source>
</evidence>
<proteinExistence type="predicted"/>
<comment type="caution">
    <text evidence="5">The sequence shown here is derived from an EMBL/GenBank/DDBJ whole genome shotgun (WGS) entry which is preliminary data.</text>
</comment>
<evidence type="ECO:0000313" key="5">
    <source>
        <dbReference type="EMBL" id="KAK9903234.1"/>
    </source>
</evidence>
<keyword evidence="2" id="KW-0539">Nucleus</keyword>
<gene>
    <name evidence="5" type="ORF">WJX75_000431</name>
</gene>
<comment type="subcellular location">
    <subcellularLocation>
        <location evidence="1">Nucleus</location>
    </subcellularLocation>
</comment>
<evidence type="ECO:0000256" key="1">
    <source>
        <dbReference type="ARBA" id="ARBA00004123"/>
    </source>
</evidence>
<dbReference type="InterPro" id="IPR016197">
    <property type="entry name" value="Chromo-like_dom_sf"/>
</dbReference>
<sequence>MNPSDELVTPILDQNWRFSWNLCSMAAISDRYKNIFIGRILKKVHDGQEVKGLVQHLDLIRYNSNAPKDKKLQRTFKVVWDGEEEPQILSQDDVQKVATNEFTTESWMVPEILERQKVGWDESKLDKEDLRLKTVYSQAMSTHNVFKKAALDAAQIVAALEGRKYRKPGPPLQITYGQPVDRSEVFLVAPPHKYKAIKKLKDNVATRKGEAPNNNCIKGPYDNALDAGLKPPPLTPEVREEAIRLVATRVAFAETLKQAKEKVRKRRELLARALREEAAEEAEETAEGSEEEPRPAKPVVQKLVPDKIQKQLEAAEAAVEQAKVDAEVAAKAAREFEEKHGLIASKLAAGLKSSKKAAAQPSRANKPKDPAAAKGKSHPDFANNKKMPFGQGFLRAAPKQETPRERRARQLEEKAKRKAAVAAGAGAEAADADAPGPSACPSQRASPAKAPKIARAAAPAAAAASKSAEKRPRAGAVTGKTAKQAAATAQQATEEEVRESSPASSIQLDLSGVNDSGAAAFDEVIILDSSSNGAPSEADAAPEHLGLQPDDDVAMGEENEDEPAVDKEAIRDYPDGRSFPAWLCKRPGDMPMEEWSEKEAKNELPTDTDYEVEAILDERTKRGKREFVVKWKGFELHPFQWFPFENFKDCTEVLEEWEARKPKGNSPGKKRKRARQN</sequence>